<accession>A0ABS6DS39</accession>
<organism evidence="2 3">
    <name type="scientific">Mycoplasma zalophidermidis</name>
    <dbReference type="NCBI Taxonomy" id="398174"/>
    <lineage>
        <taxon>Bacteria</taxon>
        <taxon>Bacillati</taxon>
        <taxon>Mycoplasmatota</taxon>
        <taxon>Mollicutes</taxon>
        <taxon>Mycoplasmataceae</taxon>
        <taxon>Mycoplasma</taxon>
    </lineage>
</organism>
<dbReference type="RefSeq" id="WP_216567817.1">
    <property type="nucleotide sequence ID" value="NZ_JAHMHK010000002.1"/>
</dbReference>
<gene>
    <name evidence="2" type="ORF">KQ878_01805</name>
</gene>
<keyword evidence="1" id="KW-0472">Membrane</keyword>
<proteinExistence type="predicted"/>
<evidence type="ECO:0000256" key="1">
    <source>
        <dbReference type="SAM" id="Phobius"/>
    </source>
</evidence>
<dbReference type="Proteomes" id="UP000812267">
    <property type="component" value="Unassembled WGS sequence"/>
</dbReference>
<evidence type="ECO:0000313" key="3">
    <source>
        <dbReference type="Proteomes" id="UP000812267"/>
    </source>
</evidence>
<keyword evidence="1" id="KW-1133">Transmembrane helix</keyword>
<protein>
    <submittedName>
        <fullName evidence="2">Uncharacterized protein</fullName>
    </submittedName>
</protein>
<sequence>MNQTSENVISQIKDKKNVALKVTTIIFTIIFIVVIALAIAYIADFLIYQGSHKDGLLWTVNQRAHGLFNLFNK</sequence>
<comment type="caution">
    <text evidence="2">The sequence shown here is derived from an EMBL/GenBank/DDBJ whole genome shotgun (WGS) entry which is preliminary data.</text>
</comment>
<dbReference type="EMBL" id="JAHMHK010000002">
    <property type="protein sequence ID" value="MBU4693616.1"/>
    <property type="molecule type" value="Genomic_DNA"/>
</dbReference>
<reference evidence="2" key="1">
    <citation type="submission" date="2021-06" db="EMBL/GenBank/DDBJ databases">
        <title>Novel Mycoplasma species detected in California sea lions (Zalophus californianus) from the USA.</title>
        <authorList>
            <person name="Volokhov D.V."/>
            <person name="Furtak V.A."/>
            <person name="Zagorodnyaya T.A."/>
        </authorList>
    </citation>
    <scope>NUCLEOTIDE SEQUENCE [LARGE SCALE GENOMIC DNA]</scope>
    <source>
        <strain evidence="2">CSL 4779</strain>
    </source>
</reference>
<name>A0ABS6DS39_9MOLU</name>
<keyword evidence="3" id="KW-1185">Reference proteome</keyword>
<evidence type="ECO:0000313" key="2">
    <source>
        <dbReference type="EMBL" id="MBU4693616.1"/>
    </source>
</evidence>
<keyword evidence="1" id="KW-0812">Transmembrane</keyword>
<feature type="transmembrane region" description="Helical" evidence="1">
    <location>
        <begin position="25"/>
        <end position="48"/>
    </location>
</feature>